<feature type="domain" description="Choice-of-anchor I" evidence="3">
    <location>
        <begin position="1427"/>
        <end position="1661"/>
    </location>
</feature>
<dbReference type="InterPro" id="IPR011045">
    <property type="entry name" value="N2O_reductase_N"/>
</dbReference>
<dbReference type="InterPro" id="IPR029052">
    <property type="entry name" value="Metallo-depent_PP-like"/>
</dbReference>
<dbReference type="Pfam" id="PF02872">
    <property type="entry name" value="5_nucleotid_C"/>
    <property type="match status" value="1"/>
</dbReference>
<evidence type="ECO:0000313" key="5">
    <source>
        <dbReference type="Proteomes" id="UP001239909"/>
    </source>
</evidence>
<accession>A0ABQ6LEG1</accession>
<name>A0ABQ6LEG1_9RHOB</name>
<dbReference type="Proteomes" id="UP001239909">
    <property type="component" value="Unassembled WGS sequence"/>
</dbReference>
<protein>
    <recommendedName>
        <fullName evidence="6">Trifunctional nucleotide phosphoesterase protein YfkN</fullName>
    </recommendedName>
</protein>
<dbReference type="Gene3D" id="2.130.10.10">
    <property type="entry name" value="YVTN repeat-like/Quinoprotein amine dehydrogenase"/>
    <property type="match status" value="1"/>
</dbReference>
<feature type="domain" description="5'-Nucleotidase C-terminal" evidence="1">
    <location>
        <begin position="481"/>
        <end position="681"/>
    </location>
</feature>
<evidence type="ECO:0008006" key="6">
    <source>
        <dbReference type="Google" id="ProtNLM"/>
    </source>
</evidence>
<dbReference type="InterPro" id="IPR055188">
    <property type="entry name" value="Choice_anch_I"/>
</dbReference>
<feature type="domain" description="Phytase-like" evidence="2">
    <location>
        <begin position="1040"/>
        <end position="1398"/>
    </location>
</feature>
<organism evidence="4 5">
    <name type="scientific">Paralimibaculum aggregatum</name>
    <dbReference type="NCBI Taxonomy" id="3036245"/>
    <lineage>
        <taxon>Bacteria</taxon>
        <taxon>Pseudomonadati</taxon>
        <taxon>Pseudomonadota</taxon>
        <taxon>Alphaproteobacteria</taxon>
        <taxon>Rhodobacterales</taxon>
        <taxon>Paracoccaceae</taxon>
        <taxon>Paralimibaculum</taxon>
    </lineage>
</organism>
<dbReference type="RefSeq" id="WP_285670019.1">
    <property type="nucleotide sequence ID" value="NZ_BSYI01000003.1"/>
</dbReference>
<reference evidence="4 5" key="1">
    <citation type="submission" date="2023-04" db="EMBL/GenBank/DDBJ databases">
        <title>Marinoamorphus aggregata gen. nov., sp. Nov., isolate from tissue of brittle star Ophioplocus japonicus.</title>
        <authorList>
            <person name="Kawano K."/>
            <person name="Sawayama S."/>
            <person name="Nakagawa S."/>
        </authorList>
    </citation>
    <scope>NUCLEOTIDE SEQUENCE [LARGE SCALE GENOMIC DNA]</scope>
    <source>
        <strain evidence="4 5">NKW23</strain>
    </source>
</reference>
<dbReference type="SUPFAM" id="SSF50974">
    <property type="entry name" value="Nitrous oxide reductase, N-terminal domain"/>
    <property type="match status" value="1"/>
</dbReference>
<evidence type="ECO:0000313" key="4">
    <source>
        <dbReference type="EMBL" id="GMG81357.1"/>
    </source>
</evidence>
<dbReference type="SUPFAM" id="SSF55816">
    <property type="entry name" value="5'-nucleotidase (syn. UDP-sugar hydrolase), C-terminal domain"/>
    <property type="match status" value="1"/>
</dbReference>
<dbReference type="InterPro" id="IPR015943">
    <property type="entry name" value="WD40/YVTN_repeat-like_dom_sf"/>
</dbReference>
<dbReference type="InterPro" id="IPR027372">
    <property type="entry name" value="Phytase-like_dom"/>
</dbReference>
<evidence type="ECO:0000259" key="2">
    <source>
        <dbReference type="Pfam" id="PF13449"/>
    </source>
</evidence>
<evidence type="ECO:0000259" key="1">
    <source>
        <dbReference type="Pfam" id="PF02872"/>
    </source>
</evidence>
<dbReference type="EMBL" id="BSYI01000003">
    <property type="protein sequence ID" value="GMG81357.1"/>
    <property type="molecule type" value="Genomic_DNA"/>
</dbReference>
<dbReference type="InterPro" id="IPR006179">
    <property type="entry name" value="5_nucleotidase/apyrase"/>
</dbReference>
<comment type="caution">
    <text evidence="4">The sequence shown here is derived from an EMBL/GenBank/DDBJ whole genome shotgun (WGS) entry which is preliminary data.</text>
</comment>
<dbReference type="Gene3D" id="3.90.780.10">
    <property type="entry name" value="5'-Nucleotidase, C-terminal domain"/>
    <property type="match status" value="1"/>
</dbReference>
<dbReference type="PANTHER" id="PTHR11575:SF24">
    <property type="entry name" value="5'-NUCLEOTIDASE"/>
    <property type="match status" value="1"/>
</dbReference>
<gene>
    <name evidence="4" type="ORF">LNKW23_05700</name>
</gene>
<dbReference type="SUPFAM" id="SSF56300">
    <property type="entry name" value="Metallo-dependent phosphatases"/>
    <property type="match status" value="1"/>
</dbReference>
<dbReference type="InterPro" id="IPR036907">
    <property type="entry name" value="5'-Nucleotdase_C_sf"/>
</dbReference>
<dbReference type="InterPro" id="IPR006146">
    <property type="entry name" value="5'-Nucleotdase_CS"/>
</dbReference>
<evidence type="ECO:0000259" key="3">
    <source>
        <dbReference type="Pfam" id="PF22494"/>
    </source>
</evidence>
<proteinExistence type="predicted"/>
<dbReference type="Pfam" id="PF13449">
    <property type="entry name" value="Phytase-like"/>
    <property type="match status" value="1"/>
</dbReference>
<keyword evidence="5" id="KW-1185">Reference proteome</keyword>
<feature type="domain" description="Choice-of-anchor I" evidence="3">
    <location>
        <begin position="790"/>
        <end position="1021"/>
    </location>
</feature>
<dbReference type="Gene3D" id="3.60.21.10">
    <property type="match status" value="1"/>
</dbReference>
<dbReference type="InterPro" id="IPR008334">
    <property type="entry name" value="5'-Nucleotdase_C"/>
</dbReference>
<sequence>MAFTLQILHASDLEGGVDAISNAPNFATIVEALEAEAADAGHPSILLSAGDNYIPGPFFNAGGDFSLSNTYEGFYNALFGLIDESALDAADDTDGNGFFDNAEIEAAIRAGTASFDAVYTTDINGDGFRDYFEEIDTQEGRVDIAIMNALGFDASAVGNHEFDAGTDYFENIINYDSEEGNGLSGSRYDDAALVPGHVNYLQEIDTPGAQFPYLSANLDFSGDFDVGPLFSGAIQPASAFASDLLSARVNPDDPAETGADSNDIKGAPATVLTVDGERIGVVGATTQLVSQISSTGAVADATSPGVNDMAALAAALQPFVDELTASGIDKIVIVSHLQQFALEQELASLMTGVDVIIAGGSDTISADAQDRLREGAAAEQPYPLIVEDAEGNPTAVVSTDGEYRYVGRLVVTFDEDGNIVPGSIDEDVSGAFATDEQGVLDVTGADSLEAAIAGSEAGADVAALTGAVTDVVIAADSTAFGESTVYIEGSRSAVRTEETTLGNLTADANIFAAQAVDPAITVSIKNGGGIRASIGEVDSEGNELPTQANPVSGKEEGEISLLDIQNALRFDNGLVAVETTPEGLKIVLEHAVAATAEGATPGQFAQVGGLRFSFDPEAPAQELTVIDGTLVTLQQGERIRSVEIDLPDGSSLVIVENGEVDDDAPESIKVVTLDFLAGGEGDLLGGDGYPWRGVGTVTDLEIGEQDALADYLAATFPVDGDDAFSEAETGPEADSRIQNLGLREDDISEPGPVEPVDVPVVPPFEAVLGSGELAITPVVTFQGAFETDGDAEGASEVVNTIDGMLYVTNGNIQTIDIFDIAAGETAGRIQLSDLPGFDGVQSVAVNEEVIVAVVDVEPTDGVPNNGMAAIYDRDSLELITTVETGNLPDSVTFTHDGSRALIANEGEFNSESDLVVDAPGGVTVVDLSDLGAVTATTVDFSGAADLIAAAATQGLRLNPEYDPVTDLEPEYIAVAPDDSHAYVSLQEANAFAVLDLETLAFTDIITQGTRNHWLGDPELTTVAFTDLPLLGTDANGLDIDLGGFSGLWFDGAEADGTLNFLTVPDRGPNGSEVVEGARTFNLPDYQARVVAFSVDPSTGEATIGNQIFFTDGAGNPITGLPNHPALDETPVDAAGNPLDYDPLGADMEGIVRAGDGTFWTVDEYRPAIYHFDTDGTLIDRFVPAGTAAAAGEEVGSFGTESLPEAYFSRVPNRGFEAMAIDEASGILYAFIQTPLANPDKAASDASGVIRILGIDIATGEPVAEHVYLLEDPSAAIRAGGRVDKIGDAVFRDLGDGTGEILVIERDGNFGSDADKNVFSIILDQATNLIADQVALPAGETLEQQSAADLAALGIEPVAKSKLFGVPEIGYTPSDKTEGLALIQTAEGEAIALLNDNDFGIEDSAGLVPQLGIVTAAFNAGFDATDDGVIDIVPRQVLGLRMADAIAAAEIGGITYLLSANEGDGRGDAFDDGEAVPFGDEARVGDLLELGLIDEAVNTDGLERLVVSTIDGDTDGDGDIDVLHSFGSRSFTIFDSAGNVVFDSGSEFERYIAANFPERFNDDDGGLGQNRSDAKGPEPEALAVGEVDGRTYAFIGAERDSGVFVYNVSEPENAYLVDYIDGFGAGNIAPETIAFIPADESSSGKAQIAVAYEISGTTAVFDLDLDTGVATVEDFYDVALGRQFDAAGLNFWSEVYETASIEFVSEAFDLSTEFNAAIDGLSDLEGLNLVANNALGRDATEAEQEAFLPIIAEDGYDQVFLAFIEPDLA</sequence>
<dbReference type="PANTHER" id="PTHR11575">
    <property type="entry name" value="5'-NUCLEOTIDASE-RELATED"/>
    <property type="match status" value="1"/>
</dbReference>
<dbReference type="Pfam" id="PF22494">
    <property type="entry name" value="choice_anch_I"/>
    <property type="match status" value="2"/>
</dbReference>
<dbReference type="PROSITE" id="PS00786">
    <property type="entry name" value="5_NUCLEOTIDASE_2"/>
    <property type="match status" value="1"/>
</dbReference>